<comment type="similarity">
    <text evidence="1">Belongs to the LysR transcriptional regulatory family.</text>
</comment>
<keyword evidence="7" id="KW-1185">Reference proteome</keyword>
<dbReference type="SUPFAM" id="SSF46785">
    <property type="entry name" value="Winged helix' DNA-binding domain"/>
    <property type="match status" value="1"/>
</dbReference>
<protein>
    <recommendedName>
        <fullName evidence="5">HTH lysR-type domain-containing protein</fullName>
    </recommendedName>
</protein>
<dbReference type="PANTHER" id="PTHR30579:SF7">
    <property type="entry name" value="HTH-TYPE TRANSCRIPTIONAL REGULATOR LRHA-RELATED"/>
    <property type="match status" value="1"/>
</dbReference>
<dbReference type="Pfam" id="PF00126">
    <property type="entry name" value="HTH_1"/>
    <property type="match status" value="1"/>
</dbReference>
<evidence type="ECO:0000256" key="3">
    <source>
        <dbReference type="ARBA" id="ARBA00023125"/>
    </source>
</evidence>
<dbReference type="PANTHER" id="PTHR30579">
    <property type="entry name" value="TRANSCRIPTIONAL REGULATOR"/>
    <property type="match status" value="1"/>
</dbReference>
<dbReference type="InterPro" id="IPR036388">
    <property type="entry name" value="WH-like_DNA-bd_sf"/>
</dbReference>
<dbReference type="Proteomes" id="UP001465153">
    <property type="component" value="Unassembled WGS sequence"/>
</dbReference>
<sequence length="288" mass="31888">MEPVIDLELLRAFVVVARSGEFKKAADILCRSQGAISVKVKRLEEQVGHCLMIRNNRGIRLTDEGETLLSYGEQLLQMSSSALEALNAKGISGKMTIGIPTDYVQSFLHKLMPLFRQEMPNLDPTIICNRSRNLSELIRTNKLDIAIIASEKDFGASNLIGSERLIWCGPKHHRIDNNGVLPIALFEESCILRDISLRVLKKSKANYKVVLTSSVMENLVSAVSLGFAVSLLPESLVNDKTMCPLSDKLFNNYEEIKIALIGSKNINKSTVENIAGLIRRSYVGSLSV</sequence>
<organism evidence="6 7">
    <name type="scientific">Sessilibacter corallicola</name>
    <dbReference type="NCBI Taxonomy" id="2904075"/>
    <lineage>
        <taxon>Bacteria</taxon>
        <taxon>Pseudomonadati</taxon>
        <taxon>Pseudomonadota</taxon>
        <taxon>Gammaproteobacteria</taxon>
        <taxon>Cellvibrionales</taxon>
        <taxon>Cellvibrionaceae</taxon>
        <taxon>Sessilibacter</taxon>
    </lineage>
</organism>
<keyword evidence="3" id="KW-0238">DNA-binding</keyword>
<dbReference type="InterPro" id="IPR036390">
    <property type="entry name" value="WH_DNA-bd_sf"/>
</dbReference>
<evidence type="ECO:0000313" key="6">
    <source>
        <dbReference type="EMBL" id="GAA6170091.1"/>
    </source>
</evidence>
<feature type="domain" description="HTH lysR-type" evidence="5">
    <location>
        <begin position="5"/>
        <end position="62"/>
    </location>
</feature>
<evidence type="ECO:0000313" key="7">
    <source>
        <dbReference type="Proteomes" id="UP001465153"/>
    </source>
</evidence>
<name>A0ABQ0AEL1_9GAMM</name>
<dbReference type="InterPro" id="IPR050176">
    <property type="entry name" value="LTTR"/>
</dbReference>
<dbReference type="EMBL" id="BAABWN010000019">
    <property type="protein sequence ID" value="GAA6170091.1"/>
    <property type="molecule type" value="Genomic_DNA"/>
</dbReference>
<dbReference type="PROSITE" id="PS50931">
    <property type="entry name" value="HTH_LYSR"/>
    <property type="match status" value="1"/>
</dbReference>
<dbReference type="Pfam" id="PF03466">
    <property type="entry name" value="LysR_substrate"/>
    <property type="match status" value="1"/>
</dbReference>
<dbReference type="Gene3D" id="1.10.10.10">
    <property type="entry name" value="Winged helix-like DNA-binding domain superfamily/Winged helix DNA-binding domain"/>
    <property type="match status" value="1"/>
</dbReference>
<accession>A0ABQ0AEL1</accession>
<dbReference type="SUPFAM" id="SSF53850">
    <property type="entry name" value="Periplasmic binding protein-like II"/>
    <property type="match status" value="1"/>
</dbReference>
<evidence type="ECO:0000256" key="4">
    <source>
        <dbReference type="ARBA" id="ARBA00023163"/>
    </source>
</evidence>
<keyword evidence="4" id="KW-0804">Transcription</keyword>
<dbReference type="InterPro" id="IPR000847">
    <property type="entry name" value="LysR_HTH_N"/>
</dbReference>
<reference evidence="6 7" key="1">
    <citation type="submission" date="2024-04" db="EMBL/GenBank/DDBJ databases">
        <title>Draft genome sequence of Sessilibacter corallicola NBRC 116591.</title>
        <authorList>
            <person name="Miyakawa T."/>
            <person name="Kusuya Y."/>
            <person name="Miura T."/>
        </authorList>
    </citation>
    <scope>NUCLEOTIDE SEQUENCE [LARGE SCALE GENOMIC DNA]</scope>
    <source>
        <strain evidence="6 7">KU-00831-HH</strain>
    </source>
</reference>
<proteinExistence type="inferred from homology"/>
<dbReference type="Gene3D" id="3.40.190.10">
    <property type="entry name" value="Periplasmic binding protein-like II"/>
    <property type="match status" value="2"/>
</dbReference>
<evidence type="ECO:0000256" key="2">
    <source>
        <dbReference type="ARBA" id="ARBA00023015"/>
    </source>
</evidence>
<keyword evidence="2" id="KW-0805">Transcription regulation</keyword>
<evidence type="ECO:0000259" key="5">
    <source>
        <dbReference type="PROSITE" id="PS50931"/>
    </source>
</evidence>
<gene>
    <name evidence="6" type="ORF">NBRC116591_39040</name>
</gene>
<dbReference type="CDD" id="cd05466">
    <property type="entry name" value="PBP2_LTTR_substrate"/>
    <property type="match status" value="1"/>
</dbReference>
<dbReference type="RefSeq" id="WP_353304436.1">
    <property type="nucleotide sequence ID" value="NZ_BAABWN010000019.1"/>
</dbReference>
<evidence type="ECO:0000256" key="1">
    <source>
        <dbReference type="ARBA" id="ARBA00009437"/>
    </source>
</evidence>
<comment type="caution">
    <text evidence="6">The sequence shown here is derived from an EMBL/GenBank/DDBJ whole genome shotgun (WGS) entry which is preliminary data.</text>
</comment>
<dbReference type="InterPro" id="IPR005119">
    <property type="entry name" value="LysR_subst-bd"/>
</dbReference>